<dbReference type="AlphaFoldDB" id="A0A1I3XIE6"/>
<protein>
    <submittedName>
        <fullName evidence="3">Aspartate racemase</fullName>
    </submittedName>
</protein>
<name>A0A1I3XIE6_9LACT</name>
<sequence length="234" mass="25739">MNKQEKVIGVLGGMGPEATASFFYKLIHSTKGVKKDQDHFRIFIDNNPKIPDRTKAILGEGESPLPALIETAKNVEKAGADVIAVPCITSNYFLKEVQKEVTIPIADVFAELNKYLRQDPNNIKKVGVLCTTGTRKTELFQNKLDAFEIFYPSPDTQKAKVMEAIYGPEGIKQGNIGNVPKRLLQEAALELINAGVDVIISGCTEIELALKQEDVTIPLIDPMQVLAESLTRNT</sequence>
<dbReference type="InterPro" id="IPR015942">
    <property type="entry name" value="Asp/Glu/hydantoin_racemase"/>
</dbReference>
<dbReference type="Gene3D" id="3.40.50.1860">
    <property type="match status" value="2"/>
</dbReference>
<dbReference type="OrthoDB" id="9803739at2"/>
<dbReference type="InterPro" id="IPR004380">
    <property type="entry name" value="Asp_race"/>
</dbReference>
<evidence type="ECO:0000256" key="2">
    <source>
        <dbReference type="ARBA" id="ARBA00023235"/>
    </source>
</evidence>
<dbReference type="PANTHER" id="PTHR21198">
    <property type="entry name" value="GLUTAMATE RACEMASE"/>
    <property type="match status" value="1"/>
</dbReference>
<dbReference type="SUPFAM" id="SSF53681">
    <property type="entry name" value="Aspartate/glutamate racemase"/>
    <property type="match status" value="2"/>
</dbReference>
<evidence type="ECO:0000256" key="1">
    <source>
        <dbReference type="ARBA" id="ARBA00007847"/>
    </source>
</evidence>
<dbReference type="GO" id="GO:0047661">
    <property type="term" value="F:amino-acid racemase activity"/>
    <property type="evidence" value="ECO:0007669"/>
    <property type="project" value="InterPro"/>
</dbReference>
<comment type="similarity">
    <text evidence="1">Belongs to the aspartate/glutamate racemases family.</text>
</comment>
<dbReference type="RefSeq" id="WP_091896930.1">
    <property type="nucleotide sequence ID" value="NZ_FOSJ01000014.1"/>
</dbReference>
<evidence type="ECO:0000313" key="4">
    <source>
        <dbReference type="Proteomes" id="UP000199589"/>
    </source>
</evidence>
<reference evidence="4" key="1">
    <citation type="submission" date="2016-10" db="EMBL/GenBank/DDBJ databases">
        <authorList>
            <person name="Varghese N."/>
            <person name="Submissions S."/>
        </authorList>
    </citation>
    <scope>NUCLEOTIDE SEQUENCE [LARGE SCALE GENOMIC DNA]</scope>
    <source>
        <strain evidence="4">DSM 16108</strain>
    </source>
</reference>
<dbReference type="InterPro" id="IPR001920">
    <property type="entry name" value="Asp/Glu_race"/>
</dbReference>
<dbReference type="PANTHER" id="PTHR21198:SF7">
    <property type="entry name" value="ASPARTATE-GLUTAMATE RACEMASE FAMILY"/>
    <property type="match status" value="1"/>
</dbReference>
<keyword evidence="4" id="KW-1185">Reference proteome</keyword>
<dbReference type="Proteomes" id="UP000199589">
    <property type="component" value="Unassembled WGS sequence"/>
</dbReference>
<organism evidence="3 4">
    <name type="scientific">Marinilactibacillus piezotolerans</name>
    <dbReference type="NCBI Taxonomy" id="258723"/>
    <lineage>
        <taxon>Bacteria</taxon>
        <taxon>Bacillati</taxon>
        <taxon>Bacillota</taxon>
        <taxon>Bacilli</taxon>
        <taxon>Lactobacillales</taxon>
        <taxon>Carnobacteriaceae</taxon>
        <taxon>Marinilactibacillus</taxon>
    </lineage>
</organism>
<gene>
    <name evidence="3" type="ORF">SAMN04488569_101451</name>
</gene>
<evidence type="ECO:0000313" key="3">
    <source>
        <dbReference type="EMBL" id="SFK19109.1"/>
    </source>
</evidence>
<dbReference type="NCBIfam" id="TIGR00035">
    <property type="entry name" value="asp_race"/>
    <property type="match status" value="1"/>
</dbReference>
<dbReference type="EMBL" id="FOSJ01000014">
    <property type="protein sequence ID" value="SFK19109.1"/>
    <property type="molecule type" value="Genomic_DNA"/>
</dbReference>
<accession>A0A1I3XIE6</accession>
<dbReference type="STRING" id="258723.GCA_900169305_01771"/>
<proteinExistence type="inferred from homology"/>
<dbReference type="Pfam" id="PF01177">
    <property type="entry name" value="Asp_Glu_race"/>
    <property type="match status" value="1"/>
</dbReference>
<keyword evidence="2" id="KW-0413">Isomerase</keyword>